<reference evidence="2" key="1">
    <citation type="submission" date="2022-11" db="UniProtKB">
        <authorList>
            <consortium name="WormBaseParasite"/>
        </authorList>
    </citation>
    <scope>IDENTIFICATION</scope>
</reference>
<evidence type="ECO:0000313" key="1">
    <source>
        <dbReference type="Proteomes" id="UP000887565"/>
    </source>
</evidence>
<accession>A0A915HEX2</accession>
<sequence>MPLATLLASPCSAAEYAKYALLLRHAQNMNPETRAVFYDCMWYHTDGNPPSQLTDWMNHITKHELSFASDPGTYVCNWFALGPIIFEEEFHMETSIEEIEIDESDYTARHNRCFHLYSRFIAIIDFQNRFSFPTPVYAYPMPTMASMHMLTAEELLDRPIDVEVEPSDEGLLDTLIFDLNIAKLPPSTDASALPMPATPSDISATATQITDF</sequence>
<evidence type="ECO:0000313" key="2">
    <source>
        <dbReference type="WBParaSite" id="nRc.2.0.1.t00152-RA"/>
    </source>
</evidence>
<dbReference type="Proteomes" id="UP000887565">
    <property type="component" value="Unplaced"/>
</dbReference>
<name>A0A915HEX2_ROMCU</name>
<keyword evidence="1" id="KW-1185">Reference proteome</keyword>
<proteinExistence type="predicted"/>
<organism evidence="1 2">
    <name type="scientific">Romanomermis culicivorax</name>
    <name type="common">Nematode worm</name>
    <dbReference type="NCBI Taxonomy" id="13658"/>
    <lineage>
        <taxon>Eukaryota</taxon>
        <taxon>Metazoa</taxon>
        <taxon>Ecdysozoa</taxon>
        <taxon>Nematoda</taxon>
        <taxon>Enoplea</taxon>
        <taxon>Dorylaimia</taxon>
        <taxon>Mermithida</taxon>
        <taxon>Mermithoidea</taxon>
        <taxon>Mermithidae</taxon>
        <taxon>Romanomermis</taxon>
    </lineage>
</organism>
<dbReference type="AlphaFoldDB" id="A0A915HEX2"/>
<protein>
    <submittedName>
        <fullName evidence="2">Uncharacterized protein</fullName>
    </submittedName>
</protein>
<dbReference type="WBParaSite" id="nRc.2.0.1.t00152-RA">
    <property type="protein sequence ID" value="nRc.2.0.1.t00152-RA"/>
    <property type="gene ID" value="nRc.2.0.1.g00152"/>
</dbReference>